<evidence type="ECO:0000313" key="3">
    <source>
        <dbReference type="Proteomes" id="UP001165498"/>
    </source>
</evidence>
<dbReference type="InterPro" id="IPR047814">
    <property type="entry name" value="TfpX/TfpZ-like"/>
</dbReference>
<comment type="caution">
    <text evidence="2">The sequence shown here is derived from an EMBL/GenBank/DDBJ whole genome shotgun (WGS) entry which is preliminary data.</text>
</comment>
<organism evidence="2 3">
    <name type="scientific">Tahibacter harae</name>
    <dbReference type="NCBI Taxonomy" id="2963937"/>
    <lineage>
        <taxon>Bacteria</taxon>
        <taxon>Pseudomonadati</taxon>
        <taxon>Pseudomonadota</taxon>
        <taxon>Gammaproteobacteria</taxon>
        <taxon>Lysobacterales</taxon>
        <taxon>Rhodanobacteraceae</taxon>
        <taxon>Tahibacter</taxon>
    </lineage>
</organism>
<keyword evidence="1" id="KW-0472">Membrane</keyword>
<dbReference type="NCBIfam" id="NF041437">
    <property type="entry name" value="TfpZ"/>
    <property type="match status" value="1"/>
</dbReference>
<gene>
    <name evidence="2" type="ORF">NM961_06820</name>
</gene>
<dbReference type="Proteomes" id="UP001165498">
    <property type="component" value="Unassembled WGS sequence"/>
</dbReference>
<sequence length="247" mass="27238">MSRWKAAAIHSLLSLLAGGLVFGLLFGLWFPPPYFHAAGADKLVLLLFGIDLTLGPLLTLIIFKSGKRGLKFDLTVIAVLQAAALVYGLHVITGTRPVFLVGAIDRFNLVSAKDIEAADLAEARHAQFRRLSWTGALLVATKRPDDPAERTKLLFSGLEGKDLERLPKYYVPYEEGVQSLLERAQPLDKLRPKDADVDAEVNAWLARNGRSRDDVVWLPVMARNASLTMLMDKRSGQPLGALDIDPW</sequence>
<evidence type="ECO:0000313" key="2">
    <source>
        <dbReference type="EMBL" id="MCQ4164420.1"/>
    </source>
</evidence>
<dbReference type="EMBL" id="JANFQO010000005">
    <property type="protein sequence ID" value="MCQ4164420.1"/>
    <property type="molecule type" value="Genomic_DNA"/>
</dbReference>
<feature type="transmembrane region" description="Helical" evidence="1">
    <location>
        <begin position="12"/>
        <end position="31"/>
    </location>
</feature>
<keyword evidence="3" id="KW-1185">Reference proteome</keyword>
<reference evidence="2" key="1">
    <citation type="submission" date="2022-07" db="EMBL/GenBank/DDBJ databases">
        <title>Tahibacter sp., a new gammaproteobacterium isolated from the silt sample collected at pig farm.</title>
        <authorList>
            <person name="Chen H."/>
        </authorList>
    </citation>
    <scope>NUCLEOTIDE SEQUENCE</scope>
    <source>
        <strain evidence="2">P2K</strain>
    </source>
</reference>
<proteinExistence type="predicted"/>
<protein>
    <recommendedName>
        <fullName evidence="4">Type IV pilin accessory protein</fullName>
    </recommendedName>
</protein>
<evidence type="ECO:0000256" key="1">
    <source>
        <dbReference type="SAM" id="Phobius"/>
    </source>
</evidence>
<evidence type="ECO:0008006" key="4">
    <source>
        <dbReference type="Google" id="ProtNLM"/>
    </source>
</evidence>
<dbReference type="RefSeq" id="WP_255913167.1">
    <property type="nucleotide sequence ID" value="NZ_JANFQO010000005.1"/>
</dbReference>
<keyword evidence="1" id="KW-0812">Transmembrane</keyword>
<keyword evidence="1" id="KW-1133">Transmembrane helix</keyword>
<name>A0ABT1QQ45_9GAMM</name>
<feature type="transmembrane region" description="Helical" evidence="1">
    <location>
        <begin position="70"/>
        <end position="89"/>
    </location>
</feature>
<accession>A0ABT1QQ45</accession>
<feature type="transmembrane region" description="Helical" evidence="1">
    <location>
        <begin position="43"/>
        <end position="63"/>
    </location>
</feature>